<reference evidence="2 3" key="1">
    <citation type="submission" date="2018-10" db="EMBL/GenBank/DDBJ databases">
        <title>Comparative analysis of microorganisms from saline springs in Andes Mountain Range, Colombia.</title>
        <authorList>
            <person name="Rubin E."/>
        </authorList>
    </citation>
    <scope>NUCLEOTIDE SEQUENCE [LARGE SCALE GENOMIC DNA]</scope>
    <source>
        <strain evidence="2 3">USBA GBX 843</strain>
    </source>
</reference>
<dbReference type="CDD" id="cd03801">
    <property type="entry name" value="GT4_PimA-like"/>
    <property type="match status" value="1"/>
</dbReference>
<organism evidence="2 3">
    <name type="scientific">Stenotrophomonas rhizophila</name>
    <dbReference type="NCBI Taxonomy" id="216778"/>
    <lineage>
        <taxon>Bacteria</taxon>
        <taxon>Pseudomonadati</taxon>
        <taxon>Pseudomonadota</taxon>
        <taxon>Gammaproteobacteria</taxon>
        <taxon>Lysobacterales</taxon>
        <taxon>Lysobacteraceae</taxon>
        <taxon>Stenotrophomonas</taxon>
    </lineage>
</organism>
<dbReference type="OrthoDB" id="9802525at2"/>
<name>A0A498C8R2_9GAMM</name>
<dbReference type="Gene3D" id="3.40.50.2000">
    <property type="entry name" value="Glycogen Phosphorylase B"/>
    <property type="match status" value="2"/>
</dbReference>
<dbReference type="RefSeq" id="WP_121042541.1">
    <property type="nucleotide sequence ID" value="NZ_RCDC01000006.1"/>
</dbReference>
<protein>
    <submittedName>
        <fullName evidence="2">Glycosyltransferase involved in cell wall biosynthesis</fullName>
    </submittedName>
</protein>
<dbReference type="InterPro" id="IPR001296">
    <property type="entry name" value="Glyco_trans_1"/>
</dbReference>
<evidence type="ECO:0000313" key="3">
    <source>
        <dbReference type="Proteomes" id="UP000274786"/>
    </source>
</evidence>
<dbReference type="AlphaFoldDB" id="A0A498C8R2"/>
<evidence type="ECO:0000313" key="2">
    <source>
        <dbReference type="EMBL" id="RLK51903.1"/>
    </source>
</evidence>
<gene>
    <name evidence="2" type="ORF">BCL79_3046</name>
</gene>
<dbReference type="SUPFAM" id="SSF53756">
    <property type="entry name" value="UDP-Glycosyltransferase/glycogen phosphorylase"/>
    <property type="match status" value="1"/>
</dbReference>
<dbReference type="PANTHER" id="PTHR12526:SF635">
    <property type="entry name" value="GLYCOSYL TRANSFERASE GROUP 1"/>
    <property type="match status" value="1"/>
</dbReference>
<proteinExistence type="predicted"/>
<dbReference type="GO" id="GO:1901135">
    <property type="term" value="P:carbohydrate derivative metabolic process"/>
    <property type="evidence" value="ECO:0007669"/>
    <property type="project" value="UniProtKB-ARBA"/>
</dbReference>
<dbReference type="Proteomes" id="UP000274786">
    <property type="component" value="Unassembled WGS sequence"/>
</dbReference>
<dbReference type="PANTHER" id="PTHR12526">
    <property type="entry name" value="GLYCOSYLTRANSFERASE"/>
    <property type="match status" value="1"/>
</dbReference>
<dbReference type="Pfam" id="PF00534">
    <property type="entry name" value="Glycos_transf_1"/>
    <property type="match status" value="1"/>
</dbReference>
<sequence>MRIAICSSFVPFVNGGARFIVEWLEQRLREHGHTVELIYLPMSEERPETLLRQMSAYRMMDLSQSVDRIITTRPPSHLIQHPKKVIWFIHHFRRFYDLWETPHRGFPDDARHRALRDAIVRADTVGLSEAHRLFSNSQVVADRVKRYNGLEPEVLYPPLHDTRRFSDAGQGDEIVYICRTEGHKRQHLLLEAFSHVRTPVRLRICGTGSNPAYGETMRQYIAENGLESKVTFVERWITEDEKAGWLSTALAAAYLPEDEDSYGYPSLEAAHSHKPLLTTTDSGGVLEFVQHGRNGLVAEPDPRALAEAIDQLWTDRQKTRAMGEEAHSRVSELKIDWSHVVERLLS</sequence>
<evidence type="ECO:0000259" key="1">
    <source>
        <dbReference type="Pfam" id="PF00534"/>
    </source>
</evidence>
<feature type="domain" description="Glycosyl transferase family 1" evidence="1">
    <location>
        <begin position="172"/>
        <end position="327"/>
    </location>
</feature>
<dbReference type="EMBL" id="RCDC01000006">
    <property type="protein sequence ID" value="RLK51903.1"/>
    <property type="molecule type" value="Genomic_DNA"/>
</dbReference>
<dbReference type="GO" id="GO:0016757">
    <property type="term" value="F:glycosyltransferase activity"/>
    <property type="evidence" value="ECO:0007669"/>
    <property type="project" value="InterPro"/>
</dbReference>
<comment type="caution">
    <text evidence="2">The sequence shown here is derived from an EMBL/GenBank/DDBJ whole genome shotgun (WGS) entry which is preliminary data.</text>
</comment>
<keyword evidence="2" id="KW-0808">Transferase</keyword>
<accession>A0A498C8R2</accession>